<accession>A0A7X9ZTH4</accession>
<evidence type="ECO:0000313" key="1">
    <source>
        <dbReference type="EMBL" id="NML10254.1"/>
    </source>
</evidence>
<protein>
    <submittedName>
        <fullName evidence="1">Uncharacterized protein</fullName>
    </submittedName>
</protein>
<dbReference type="AlphaFoldDB" id="A0A7X9ZTH4"/>
<dbReference type="RefSeq" id="WP_169572450.1">
    <property type="nucleotide sequence ID" value="NZ_JABBFV010000005.1"/>
</dbReference>
<organism evidence="1 2">
    <name type="scientific">Sphingobium psychrophilum</name>
    <dbReference type="NCBI Taxonomy" id="2728834"/>
    <lineage>
        <taxon>Bacteria</taxon>
        <taxon>Pseudomonadati</taxon>
        <taxon>Pseudomonadota</taxon>
        <taxon>Alphaproteobacteria</taxon>
        <taxon>Sphingomonadales</taxon>
        <taxon>Sphingomonadaceae</taxon>
        <taxon>Sphingobium</taxon>
    </lineage>
</organism>
<dbReference type="EMBL" id="JABBFV010000005">
    <property type="protein sequence ID" value="NML10254.1"/>
    <property type="molecule type" value="Genomic_DNA"/>
</dbReference>
<gene>
    <name evidence="1" type="ORF">HHL08_08835</name>
</gene>
<name>A0A7X9ZTH4_9SPHN</name>
<reference evidence="1 2" key="1">
    <citation type="submission" date="2020-04" db="EMBL/GenBank/DDBJ databases">
        <title>Sphingobium sp. AR-3-1 isolated from Arctic soil.</title>
        <authorList>
            <person name="Dahal R.H."/>
            <person name="Chaudhary D.K."/>
        </authorList>
    </citation>
    <scope>NUCLEOTIDE SEQUENCE [LARGE SCALE GENOMIC DNA]</scope>
    <source>
        <strain evidence="1 2">AR-3-1</strain>
    </source>
</reference>
<proteinExistence type="predicted"/>
<keyword evidence="2" id="KW-1185">Reference proteome</keyword>
<sequence length="115" mass="12057">MTAVDIGGGRSLAPKANARSAQVIVTSQKIVLILVTLGLASCNKMVDPRSNDTNRRAAAAAVTQYEINTEGASAADRCLQAGLAAAAYLQAQDESNYAKWRALEEASCAETKTAR</sequence>
<evidence type="ECO:0000313" key="2">
    <source>
        <dbReference type="Proteomes" id="UP000519023"/>
    </source>
</evidence>
<comment type="caution">
    <text evidence="1">The sequence shown here is derived from an EMBL/GenBank/DDBJ whole genome shotgun (WGS) entry which is preliminary data.</text>
</comment>
<dbReference type="Proteomes" id="UP000519023">
    <property type="component" value="Unassembled WGS sequence"/>
</dbReference>